<dbReference type="InterPro" id="IPR001331">
    <property type="entry name" value="GDS_CDC24_CS"/>
</dbReference>
<dbReference type="CDD" id="cd00160">
    <property type="entry name" value="RhoGEF"/>
    <property type="match status" value="1"/>
</dbReference>
<dbReference type="SUPFAM" id="SSF48065">
    <property type="entry name" value="DBL homology domain (DH-domain)"/>
    <property type="match status" value="1"/>
</dbReference>
<dbReference type="FunFam" id="2.30.30.40:FF:000034">
    <property type="entry name" value="Rho guanine nucleotide exchange factor (GEF) 7"/>
    <property type="match status" value="1"/>
</dbReference>
<dbReference type="GO" id="GO:0035556">
    <property type="term" value="P:intracellular signal transduction"/>
    <property type="evidence" value="ECO:0007669"/>
    <property type="project" value="InterPro"/>
</dbReference>
<dbReference type="PROSITE" id="PS50003">
    <property type="entry name" value="PH_DOMAIN"/>
    <property type="match status" value="1"/>
</dbReference>
<feature type="non-terminal residue" evidence="12">
    <location>
        <position position="1"/>
    </location>
</feature>
<dbReference type="PANTHER" id="PTHR46026">
    <property type="entry name" value="RHO-TYPE GUANINE NUCLEOTIDE EXCHANGE FACTOR, ISOFORM F"/>
    <property type="match status" value="1"/>
</dbReference>
<feature type="domain" description="Calponin-homology (CH)" evidence="11">
    <location>
        <begin position="1"/>
        <end position="110"/>
    </location>
</feature>
<feature type="non-terminal residue" evidence="12">
    <location>
        <position position="774"/>
    </location>
</feature>
<feature type="domain" description="DH" evidence="10">
    <location>
        <begin position="242"/>
        <end position="422"/>
    </location>
</feature>
<evidence type="ECO:0000259" key="9">
    <source>
        <dbReference type="PROSITE" id="PS50003"/>
    </source>
</evidence>
<dbReference type="FunFam" id="1.20.5.390:FF:000001">
    <property type="entry name" value="rho guanine nucleotide exchange factor 7 isoform X1"/>
    <property type="match status" value="1"/>
</dbReference>
<dbReference type="Gene3D" id="1.20.5.390">
    <property type="entry name" value="L1 transposable element, trimerization domain"/>
    <property type="match status" value="1"/>
</dbReference>
<dbReference type="InterPro" id="IPR001452">
    <property type="entry name" value="SH3_domain"/>
</dbReference>
<evidence type="ECO:0000256" key="2">
    <source>
        <dbReference type="ARBA" id="ARBA00022443"/>
    </source>
</evidence>
<dbReference type="Pfam" id="PF00621">
    <property type="entry name" value="RhoGEF"/>
    <property type="match status" value="1"/>
</dbReference>
<dbReference type="OrthoDB" id="6019202at2759"/>
<evidence type="ECO:0000313" key="13">
    <source>
        <dbReference type="Proteomes" id="UP000578343"/>
    </source>
</evidence>
<dbReference type="PROSITE" id="PS50010">
    <property type="entry name" value="DH_2"/>
    <property type="match status" value="1"/>
</dbReference>
<dbReference type="InterPro" id="IPR032409">
    <property type="entry name" value="GEF6/7_CC"/>
</dbReference>
<dbReference type="SMART" id="SM00326">
    <property type="entry name" value="SH3"/>
    <property type="match status" value="1"/>
</dbReference>
<keyword evidence="6" id="KW-0175">Coiled coil</keyword>
<dbReference type="InterPro" id="IPR036872">
    <property type="entry name" value="CH_dom_sf"/>
</dbReference>
<keyword evidence="13" id="KW-1185">Reference proteome</keyword>
<dbReference type="Pfam" id="PF16523">
    <property type="entry name" value="betaPIX_CC"/>
    <property type="match status" value="1"/>
</dbReference>
<dbReference type="GO" id="GO:0030032">
    <property type="term" value="P:lamellipodium assembly"/>
    <property type="evidence" value="ECO:0007669"/>
    <property type="project" value="TreeGrafter"/>
</dbReference>
<dbReference type="PRINTS" id="PR00452">
    <property type="entry name" value="SH3DOMAIN"/>
</dbReference>
<dbReference type="Pfam" id="PF07653">
    <property type="entry name" value="SH3_2"/>
    <property type="match status" value="1"/>
</dbReference>
<dbReference type="GO" id="GO:0030027">
    <property type="term" value="C:lamellipodium"/>
    <property type="evidence" value="ECO:0007669"/>
    <property type="project" value="UniProtKB-SubCell"/>
</dbReference>
<feature type="coiled-coil region" evidence="6">
    <location>
        <begin position="381"/>
        <end position="443"/>
    </location>
</feature>
<dbReference type="Pfam" id="PF00169">
    <property type="entry name" value="PH"/>
    <property type="match status" value="1"/>
</dbReference>
<evidence type="ECO:0000256" key="1">
    <source>
        <dbReference type="ARBA" id="ARBA00004510"/>
    </source>
</evidence>
<evidence type="ECO:0000256" key="5">
    <source>
        <dbReference type="PROSITE-ProRule" id="PRU00192"/>
    </source>
</evidence>
<dbReference type="CDD" id="cd12060">
    <property type="entry name" value="SH3_alphaPIX"/>
    <property type="match status" value="1"/>
</dbReference>
<dbReference type="GO" id="GO:0005737">
    <property type="term" value="C:cytoplasm"/>
    <property type="evidence" value="ECO:0007669"/>
    <property type="project" value="TreeGrafter"/>
</dbReference>
<dbReference type="InterPro" id="IPR046376">
    <property type="entry name" value="PH_Cool_Pix"/>
</dbReference>
<dbReference type="Gene3D" id="2.30.30.40">
    <property type="entry name" value="SH3 Domains"/>
    <property type="match status" value="1"/>
</dbReference>
<name>A0A7K9E641_BARMA</name>
<feature type="domain" description="SH3" evidence="8">
    <location>
        <begin position="161"/>
        <end position="220"/>
    </location>
</feature>
<dbReference type="InterPro" id="IPR035788">
    <property type="entry name" value="AlphaPIX_SH3"/>
</dbReference>
<evidence type="ECO:0000259" key="8">
    <source>
        <dbReference type="PROSITE" id="PS50002"/>
    </source>
</evidence>
<keyword evidence="3" id="KW-0344">Guanine-nucleotide releasing factor</keyword>
<comment type="caution">
    <text evidence="12">The sequence shown here is derived from an EMBL/GenBank/DDBJ whole genome shotgun (WGS) entry which is preliminary data.</text>
</comment>
<reference evidence="12 13" key="1">
    <citation type="submission" date="2019-09" db="EMBL/GenBank/DDBJ databases">
        <title>Bird 10,000 Genomes (B10K) Project - Family phase.</title>
        <authorList>
            <person name="Zhang G."/>
        </authorList>
    </citation>
    <scope>NUCLEOTIDE SEQUENCE [LARGE SCALE GENOMIC DNA]</scope>
    <source>
        <strain evidence="12">B10K-DU-001-21</strain>
        <tissue evidence="12">Muscle</tissue>
    </source>
</reference>
<proteinExistence type="predicted"/>
<dbReference type="InterPro" id="IPR035899">
    <property type="entry name" value="DBL_dom_sf"/>
</dbReference>
<dbReference type="Pfam" id="PF00307">
    <property type="entry name" value="CH"/>
    <property type="match status" value="1"/>
</dbReference>
<evidence type="ECO:0000259" key="11">
    <source>
        <dbReference type="PROSITE" id="PS50021"/>
    </source>
</evidence>
<dbReference type="Gene3D" id="2.30.29.30">
    <property type="entry name" value="Pleckstrin-homology domain (PH domain)/Phosphotyrosine-binding domain (PTB)"/>
    <property type="match status" value="1"/>
</dbReference>
<dbReference type="FunFam" id="1.20.900.10:FF:000016">
    <property type="entry name" value="Rho guanine nucleotide exchange factor 6"/>
    <property type="match status" value="1"/>
</dbReference>
<evidence type="ECO:0000256" key="3">
    <source>
        <dbReference type="ARBA" id="ARBA00022658"/>
    </source>
</evidence>
<evidence type="ECO:0000313" key="12">
    <source>
        <dbReference type="EMBL" id="NXG72140.1"/>
    </source>
</evidence>
<dbReference type="AlphaFoldDB" id="A0A7K9E641"/>
<dbReference type="SUPFAM" id="SSF47576">
    <property type="entry name" value="Calponin-homology domain, CH-domain"/>
    <property type="match status" value="1"/>
</dbReference>
<dbReference type="SMART" id="SM00325">
    <property type="entry name" value="RhoGEF"/>
    <property type="match status" value="1"/>
</dbReference>
<keyword evidence="4" id="KW-0966">Cell projection</keyword>
<comment type="subcellular location">
    <subcellularLocation>
        <location evidence="1">Cell projection</location>
        <location evidence="1">Lamellipodium</location>
    </subcellularLocation>
</comment>
<dbReference type="PROSITE" id="PS50002">
    <property type="entry name" value="SH3"/>
    <property type="match status" value="1"/>
</dbReference>
<gene>
    <name evidence="12" type="primary">Arhgef6</name>
    <name evidence="12" type="ORF">BARMAR_R03083</name>
</gene>
<dbReference type="SUPFAM" id="SSF50729">
    <property type="entry name" value="PH domain-like"/>
    <property type="match status" value="1"/>
</dbReference>
<feature type="compositionally biased region" description="Low complexity" evidence="7">
    <location>
        <begin position="120"/>
        <end position="133"/>
    </location>
</feature>
<dbReference type="Gene3D" id="1.20.900.10">
    <property type="entry name" value="Dbl homology (DH) domain"/>
    <property type="match status" value="1"/>
</dbReference>
<keyword evidence="2 5" id="KW-0728">SH3 domain</keyword>
<dbReference type="SMART" id="SM00033">
    <property type="entry name" value="CH"/>
    <property type="match status" value="1"/>
</dbReference>
<evidence type="ECO:0000256" key="6">
    <source>
        <dbReference type="SAM" id="Coils"/>
    </source>
</evidence>
<dbReference type="PROSITE" id="PS50021">
    <property type="entry name" value="CH"/>
    <property type="match status" value="1"/>
</dbReference>
<evidence type="ECO:0000256" key="4">
    <source>
        <dbReference type="ARBA" id="ARBA00023273"/>
    </source>
</evidence>
<dbReference type="SUPFAM" id="SSF50044">
    <property type="entry name" value="SH3-domain"/>
    <property type="match status" value="1"/>
</dbReference>
<dbReference type="InterPro" id="IPR000219">
    <property type="entry name" value="DH_dom"/>
</dbReference>
<feature type="compositionally biased region" description="Basic residues" evidence="7">
    <location>
        <begin position="622"/>
        <end position="634"/>
    </location>
</feature>
<dbReference type="InterPro" id="IPR036028">
    <property type="entry name" value="SH3-like_dom_sf"/>
</dbReference>
<dbReference type="SMART" id="SM00233">
    <property type="entry name" value="PH"/>
    <property type="match status" value="1"/>
</dbReference>
<feature type="region of interest" description="Disordered" evidence="7">
    <location>
        <begin position="611"/>
        <end position="640"/>
    </location>
</feature>
<feature type="region of interest" description="Disordered" evidence="7">
    <location>
        <begin position="110"/>
        <end position="160"/>
    </location>
</feature>
<dbReference type="FunFam" id="2.30.29.30:FF:000094">
    <property type="entry name" value="Rho guanine nucleotide exchange factor 7"/>
    <property type="match status" value="1"/>
</dbReference>
<dbReference type="GO" id="GO:0005085">
    <property type="term" value="F:guanyl-nucleotide exchange factor activity"/>
    <property type="evidence" value="ECO:0007669"/>
    <property type="project" value="UniProtKB-KW"/>
</dbReference>
<dbReference type="InterPro" id="IPR001849">
    <property type="entry name" value="PH_domain"/>
</dbReference>
<organism evidence="12 13">
    <name type="scientific">Baryphthengus martii</name>
    <name type="common">Rufous motmot</name>
    <dbReference type="NCBI Taxonomy" id="176943"/>
    <lineage>
        <taxon>Eukaryota</taxon>
        <taxon>Metazoa</taxon>
        <taxon>Chordata</taxon>
        <taxon>Craniata</taxon>
        <taxon>Vertebrata</taxon>
        <taxon>Euteleostomi</taxon>
        <taxon>Archelosauria</taxon>
        <taxon>Archosauria</taxon>
        <taxon>Dinosauria</taxon>
        <taxon>Saurischia</taxon>
        <taxon>Theropoda</taxon>
        <taxon>Coelurosauria</taxon>
        <taxon>Aves</taxon>
        <taxon>Neognathae</taxon>
        <taxon>Neoaves</taxon>
        <taxon>Telluraves</taxon>
        <taxon>Coraciimorphae</taxon>
        <taxon>Coraciiformes</taxon>
        <taxon>Momotidae</taxon>
        <taxon>Baryphthengus</taxon>
    </lineage>
</organism>
<protein>
    <submittedName>
        <fullName evidence="12">ARHG6 factor</fullName>
    </submittedName>
</protein>
<dbReference type="Pfam" id="PF16615">
    <property type="entry name" value="RhoGEF67_u1"/>
    <property type="match status" value="1"/>
</dbReference>
<dbReference type="Proteomes" id="UP000578343">
    <property type="component" value="Unassembled WGS sequence"/>
</dbReference>
<accession>A0A7K9E641</accession>
<dbReference type="EMBL" id="VWZK01007400">
    <property type="protein sequence ID" value="NXG72140.1"/>
    <property type="molecule type" value="Genomic_DNA"/>
</dbReference>
<dbReference type="InterPro" id="IPR011993">
    <property type="entry name" value="PH-like_dom_sf"/>
</dbReference>
<evidence type="ECO:0000256" key="7">
    <source>
        <dbReference type="SAM" id="MobiDB-lite"/>
    </source>
</evidence>
<evidence type="ECO:0000259" key="10">
    <source>
        <dbReference type="PROSITE" id="PS50010"/>
    </source>
</evidence>
<dbReference type="CDD" id="cd01225">
    <property type="entry name" value="PH_Cool_Pix"/>
    <property type="match status" value="1"/>
</dbReference>
<dbReference type="CDD" id="cd21265">
    <property type="entry name" value="CH_alphaPIX"/>
    <property type="match status" value="1"/>
</dbReference>
<dbReference type="InterPro" id="IPR001715">
    <property type="entry name" value="CH_dom"/>
</dbReference>
<dbReference type="Gene3D" id="1.10.418.10">
    <property type="entry name" value="Calponin-like domain"/>
    <property type="match status" value="1"/>
</dbReference>
<dbReference type="PROSITE" id="PS00741">
    <property type="entry name" value="DH_1"/>
    <property type="match status" value="1"/>
</dbReference>
<feature type="coiled-coil region" evidence="6">
    <location>
        <begin position="716"/>
        <end position="757"/>
    </location>
</feature>
<sequence length="774" mass="86897">MNPEEQIVTWLISLGVLNSPKKIVEDPEEFLKTSLKDGTVLCKLIHRLLPGSAEKYCLEPKNEADCISNIQEFLKGCALLKVEVFDPHDLYTGEQFSKVLSTLTAVNKATEDQPSKGPCSHLSSLSSAAGGAHTDSNSTASPSARVLRRQSKPVEMTENGSHQLVVKARFNFKQTNEDELSVNKGDIIYVTRVEEGGWWEGTLNGKTGWFPSNYVREIKSTDKPLSPKALKGLESTQLTKNYYPVVLQNILETERDYAKELQSLLGTYLRPLQSYDKLSAVDIASLLGNVEEISAFQQTLNQALEEVAKLPENQQRVGGCFMNLMPQFRSLYLTYCANHPSAVNVLTQHSDELEKFMESQGAANPGILILTTSLSKPFLRLEKYVTLLQELERHMEEAHADHEEVLKAVASFKSLVLQCQELRKRKQLELQILSESIQRWEGEDIKTMGNIIYMSQVMVQCGGSEEKEERYFLLFSNVLLMLSASPRMSGFIYQGKLPLTGMTLTKLEDAEGNEHMFEIAGNMTERITVSCSTSQDLHEWLDHLQRLTKGTCNTVSKTQSWSAHSTFSSGGQIRGPLEPPKILKPWSLSCLRPAPPLRPSAALSYKEVTIPHATQGPGKSPKTMKKFLPKRKTERKPSDEEFVIRKSTAALEEDAQILKVIEAYCTGAGFQQALSSGSRKDSIPQVLLPEEEKIIIEETRSNGQTVTEEKSLVDTVYALKDEVKELKQENKRMKQCLEEELKSRKDLEKLVRRLLKQTDECGREDMGRKSSLIA</sequence>
<dbReference type="Pfam" id="PF16614">
    <property type="entry name" value="RhoGEF67_u2"/>
    <property type="match status" value="1"/>
</dbReference>
<feature type="domain" description="PH" evidence="9">
    <location>
        <begin position="444"/>
        <end position="549"/>
    </location>
</feature>
<dbReference type="PANTHER" id="PTHR46026:SF2">
    <property type="entry name" value="RHO GUANINE NUCLEOTIDE EXCHANGE FACTOR 6"/>
    <property type="match status" value="1"/>
</dbReference>